<organism evidence="3 4">
    <name type="scientific">Moniliophthora roreri (strain MCA 2997)</name>
    <name type="common">Cocoa frosty pod rot fungus</name>
    <name type="synonym">Crinipellis roreri</name>
    <dbReference type="NCBI Taxonomy" id="1381753"/>
    <lineage>
        <taxon>Eukaryota</taxon>
        <taxon>Fungi</taxon>
        <taxon>Dikarya</taxon>
        <taxon>Basidiomycota</taxon>
        <taxon>Agaricomycotina</taxon>
        <taxon>Agaricomycetes</taxon>
        <taxon>Agaricomycetidae</taxon>
        <taxon>Agaricales</taxon>
        <taxon>Marasmiineae</taxon>
        <taxon>Marasmiaceae</taxon>
        <taxon>Moniliophthora</taxon>
    </lineage>
</organism>
<keyword evidence="2" id="KW-0812">Transmembrane</keyword>
<dbReference type="EMBL" id="AWSO01001434">
    <property type="protein sequence ID" value="ESK83831.1"/>
    <property type="molecule type" value="Genomic_DNA"/>
</dbReference>
<keyword evidence="4" id="KW-1185">Reference proteome</keyword>
<protein>
    <recommendedName>
        <fullName evidence="5">JmjC domain-containing protein</fullName>
    </recommendedName>
</protein>
<evidence type="ECO:0000313" key="3">
    <source>
        <dbReference type="EMBL" id="ESK83831.1"/>
    </source>
</evidence>
<feature type="transmembrane region" description="Helical" evidence="2">
    <location>
        <begin position="519"/>
        <end position="537"/>
    </location>
</feature>
<dbReference type="HOGENOM" id="CLU_500663_0_0_1"/>
<keyword evidence="2" id="KW-1133">Transmembrane helix</keyword>
<evidence type="ECO:0000313" key="4">
    <source>
        <dbReference type="Proteomes" id="UP000017559"/>
    </source>
</evidence>
<reference evidence="3 4" key="1">
    <citation type="journal article" date="2014" name="BMC Genomics">
        <title>Genome and secretome analysis of the hemibiotrophic fungal pathogen, Moniliophthora roreri, which causes frosty pod rot disease of cacao: mechanisms of the biotrophic and necrotrophic phases.</title>
        <authorList>
            <person name="Meinhardt L.W."/>
            <person name="Costa G.G.L."/>
            <person name="Thomazella D.P.T."/>
            <person name="Teixeira P.J.P.L."/>
            <person name="Carazzolle M.F."/>
            <person name="Schuster S.C."/>
            <person name="Carlson J.E."/>
            <person name="Guiltinan M.J."/>
            <person name="Mieczkowski P."/>
            <person name="Farmer A."/>
            <person name="Ramaraj T."/>
            <person name="Crozier J."/>
            <person name="Davis R.E."/>
            <person name="Shao J."/>
            <person name="Melnick R.L."/>
            <person name="Pereira G.A.G."/>
            <person name="Bailey B.A."/>
        </authorList>
    </citation>
    <scope>NUCLEOTIDE SEQUENCE [LARGE SCALE GENOMIC DNA]</scope>
    <source>
        <strain evidence="3 4">MCA 2997</strain>
    </source>
</reference>
<feature type="compositionally biased region" description="Basic and acidic residues" evidence="1">
    <location>
        <begin position="31"/>
        <end position="50"/>
    </location>
</feature>
<dbReference type="Proteomes" id="UP000017559">
    <property type="component" value="Unassembled WGS sequence"/>
</dbReference>
<proteinExistence type="predicted"/>
<dbReference type="KEGG" id="mrr:Moror_13514"/>
<comment type="caution">
    <text evidence="3">The sequence shown here is derived from an EMBL/GenBank/DDBJ whole genome shotgun (WGS) entry which is preliminary data.</text>
</comment>
<evidence type="ECO:0000256" key="2">
    <source>
        <dbReference type="SAM" id="Phobius"/>
    </source>
</evidence>
<sequence>MQCPSSPNFTMDDFASNFIVETESEEEIETESEKERESDGQGYETDKEVRVTNDMFQEEERTTHFANQEQSDKVQNIKGIPRDVSKAPDPENCTLDASGNLLDLEHIQWQHDSDDNEVHLAFDEEQNVDEYMEAVPKKDEPMDKDEVFGLINLDANNDIEANLRHSNWNKKKPQIVIKIDPPEPKKSKKKAESLVGKAGKVTQKLFLLNVGPQYVLQTLSRDFYSYLPKQYIQSDLDDMHCLVLWSVETACADMQASLDKFELLDIWTLCNNPWIILPYQQSDLLPFRPDSEAKSDNCAEQFKKLRPIFNGDDPRFSSALVILLDKWDTYEGHSLQSLFSQKPFFLKCTKVSPLDGRSLIELLQSIGNLFTLCTIHMAVGYKFVTILTPENENDQTASALLEFFHGLELNCVNTVGYKVTTVLLDSGESIVMPPMTVHYVVTTDTAVCHSGHFYCMLTIWHTCWALLHMVHHENFTNMDYDCHRVMLARIVQYWHYTIIKNTNFYLELANENNMLADLLMLYMFSGVIDLLLLLNIMEFGHVLW</sequence>
<accession>V2WTE8</accession>
<dbReference type="OrthoDB" id="3270451at2759"/>
<evidence type="ECO:0008006" key="5">
    <source>
        <dbReference type="Google" id="ProtNLM"/>
    </source>
</evidence>
<name>V2WTE8_MONRO</name>
<dbReference type="AlphaFoldDB" id="V2WTE8"/>
<feature type="region of interest" description="Disordered" evidence="1">
    <location>
        <begin position="1"/>
        <end position="50"/>
    </location>
</feature>
<evidence type="ECO:0000256" key="1">
    <source>
        <dbReference type="SAM" id="MobiDB-lite"/>
    </source>
</evidence>
<gene>
    <name evidence="3" type="ORF">Moror_13514</name>
</gene>
<keyword evidence="2" id="KW-0472">Membrane</keyword>